<reference evidence="1" key="1">
    <citation type="submission" date="2012-04" db="EMBL/GenBank/DDBJ databases">
        <title>The Genome Sequence of Loa loa.</title>
        <authorList>
            <consortium name="The Broad Institute Genome Sequencing Platform"/>
            <consortium name="Broad Institute Genome Sequencing Center for Infectious Disease"/>
            <person name="Nutman T.B."/>
            <person name="Fink D.L."/>
            <person name="Russ C."/>
            <person name="Young S."/>
            <person name="Zeng Q."/>
            <person name="Gargeya S."/>
            <person name="Alvarado L."/>
            <person name="Berlin A."/>
            <person name="Chapman S.B."/>
            <person name="Chen Z."/>
            <person name="Freedman E."/>
            <person name="Gellesch M."/>
            <person name="Goldberg J."/>
            <person name="Griggs A."/>
            <person name="Gujja S."/>
            <person name="Heilman E.R."/>
            <person name="Heiman D."/>
            <person name="Howarth C."/>
            <person name="Mehta T."/>
            <person name="Neiman D."/>
            <person name="Pearson M."/>
            <person name="Roberts A."/>
            <person name="Saif S."/>
            <person name="Shea T."/>
            <person name="Shenoy N."/>
            <person name="Sisk P."/>
            <person name="Stolte C."/>
            <person name="Sykes S."/>
            <person name="White J."/>
            <person name="Yandava C."/>
            <person name="Haas B."/>
            <person name="Henn M.R."/>
            <person name="Nusbaum C."/>
            <person name="Birren B."/>
        </authorList>
    </citation>
    <scope>NUCLEOTIDE SEQUENCE [LARGE SCALE GENOMIC DNA]</scope>
</reference>
<dbReference type="InParanoid" id="A0A1S0UCH9"/>
<gene>
    <name evidence="1" type="ORF">LOAG_00151</name>
</gene>
<name>A0A1S0UCH9_LOALO</name>
<accession>A0A1S0UCH9</accession>
<dbReference type="CTD" id="9937519"/>
<evidence type="ECO:0000313" key="1">
    <source>
        <dbReference type="EMBL" id="EFO28332.1"/>
    </source>
</evidence>
<dbReference type="KEGG" id="loa:LOAG_00151"/>
<sequence>MSNVDLLKAHDEPFRLLQSCIRYRSNTSHNQMNDLTASPTHSKRELKADAAPGILPLNPVLVWLGLLILRSGGQNDAVQRLLSWLFTEVKRSLPEVNVPTEITDAPPQLLLIVWADFLLAILFWQKTAAESPVQL</sequence>
<dbReference type="RefSeq" id="XP_003135739.1">
    <property type="nucleotide sequence ID" value="XM_003135691.1"/>
</dbReference>
<organism evidence="1">
    <name type="scientific">Loa loa</name>
    <name type="common">Eye worm</name>
    <name type="synonym">Filaria loa</name>
    <dbReference type="NCBI Taxonomy" id="7209"/>
    <lineage>
        <taxon>Eukaryota</taxon>
        <taxon>Metazoa</taxon>
        <taxon>Ecdysozoa</taxon>
        <taxon>Nematoda</taxon>
        <taxon>Chromadorea</taxon>
        <taxon>Rhabditida</taxon>
        <taxon>Spirurina</taxon>
        <taxon>Spiruromorpha</taxon>
        <taxon>Filarioidea</taxon>
        <taxon>Onchocercidae</taxon>
        <taxon>Loa</taxon>
    </lineage>
</organism>
<dbReference type="GeneID" id="9937519"/>
<dbReference type="AlphaFoldDB" id="A0A1S0UCH9"/>
<dbReference type="EMBL" id="JH712150">
    <property type="protein sequence ID" value="EFO28332.1"/>
    <property type="molecule type" value="Genomic_DNA"/>
</dbReference>
<protein>
    <submittedName>
        <fullName evidence="1">Uncharacterized protein</fullName>
    </submittedName>
</protein>
<proteinExistence type="predicted"/>